<protein>
    <submittedName>
        <fullName evidence="1">DUF3168 domain-containing protein</fullName>
    </submittedName>
</protein>
<comment type="caution">
    <text evidence="1">The sequence shown here is derived from an EMBL/GenBank/DDBJ whole genome shotgun (WGS) entry which is preliminary data.</text>
</comment>
<dbReference type="InterPro" id="IPR021508">
    <property type="entry name" value="Gp17-like"/>
</dbReference>
<proteinExistence type="predicted"/>
<dbReference type="Proteomes" id="UP000818323">
    <property type="component" value="Unassembled WGS sequence"/>
</dbReference>
<dbReference type="RefSeq" id="WP_161726007.1">
    <property type="nucleotide sequence ID" value="NZ_JAAAXI010000027.1"/>
</dbReference>
<organism evidence="1 2">
    <name type="scientific">Microvirga arsenatis</name>
    <dbReference type="NCBI Taxonomy" id="2692265"/>
    <lineage>
        <taxon>Bacteria</taxon>
        <taxon>Pseudomonadati</taxon>
        <taxon>Pseudomonadota</taxon>
        <taxon>Alphaproteobacteria</taxon>
        <taxon>Hyphomicrobiales</taxon>
        <taxon>Methylobacteriaceae</taxon>
        <taxon>Microvirga</taxon>
    </lineage>
</organism>
<gene>
    <name evidence="1" type="ORF">GR303_07095</name>
</gene>
<dbReference type="Pfam" id="PF11367">
    <property type="entry name" value="Tail_completion_gp17"/>
    <property type="match status" value="1"/>
</dbReference>
<dbReference type="EMBL" id="JAAAXJ010000003">
    <property type="protein sequence ID" value="NBJ24121.1"/>
    <property type="molecule type" value="Genomic_DNA"/>
</dbReference>
<evidence type="ECO:0000313" key="2">
    <source>
        <dbReference type="Proteomes" id="UP000818323"/>
    </source>
</evidence>
<dbReference type="InterPro" id="IPR053745">
    <property type="entry name" value="Viral_Tail_Comp_sf"/>
</dbReference>
<name>A0ABW9YUY9_9HYPH</name>
<evidence type="ECO:0000313" key="1">
    <source>
        <dbReference type="EMBL" id="NBJ24121.1"/>
    </source>
</evidence>
<accession>A0ABW9YUY9</accession>
<reference evidence="1 2" key="1">
    <citation type="submission" date="2020-01" db="EMBL/GenBank/DDBJ databases">
        <title>Microvirga sp. nov., an arsenate reduction bacterium isolated from Tibet hotspring sediments.</title>
        <authorList>
            <person name="Yuan C.-G."/>
        </authorList>
    </citation>
    <scope>NUCLEOTIDE SEQUENCE [LARGE SCALE GENOMIC DNA]</scope>
    <source>
        <strain evidence="1 2">SYSU G3D203</strain>
    </source>
</reference>
<keyword evidence="2" id="KW-1185">Reference proteome</keyword>
<dbReference type="Gene3D" id="3.30.2000.30">
    <property type="match status" value="1"/>
</dbReference>
<sequence length="134" mass="14713">MSAALALQKGINTTLRSTAPLQALVGSRVLDRVNAGETLPYVHLRQFQEIDDSTSCGDAWEVYGDVDVWSDTPGKVQASQIASLVRDALHEQDIPLDEPYALVELRHRDTQIGDGGDGLLTRARISFRALIERV</sequence>